<name>A0A0H5C7N8_CYBJN</name>
<organism evidence="2 3">
    <name type="scientific">Cyberlindnera jadinii (strain ATCC 18201 / CBS 1600 / BCRC 20928 / JCM 3617 / NBRC 0987 / NRRL Y-1542)</name>
    <name type="common">Torula yeast</name>
    <name type="synonym">Candida utilis</name>
    <dbReference type="NCBI Taxonomy" id="983966"/>
    <lineage>
        <taxon>Eukaryota</taxon>
        <taxon>Fungi</taxon>
        <taxon>Dikarya</taxon>
        <taxon>Ascomycota</taxon>
        <taxon>Saccharomycotina</taxon>
        <taxon>Saccharomycetes</taxon>
        <taxon>Phaffomycetales</taxon>
        <taxon>Phaffomycetaceae</taxon>
        <taxon>Cyberlindnera</taxon>
    </lineage>
</organism>
<protein>
    <submittedName>
        <fullName evidence="2">Uncharacterized protein</fullName>
    </submittedName>
</protein>
<evidence type="ECO:0000313" key="2">
    <source>
        <dbReference type="EMBL" id="CEP24153.1"/>
    </source>
</evidence>
<gene>
    <name evidence="2" type="ORF">BN1211_4889</name>
</gene>
<reference evidence="3" key="1">
    <citation type="journal article" date="2015" name="J. Biotechnol.">
        <title>The structure of the Cyberlindnera jadinii genome and its relation to Candida utilis analyzed by the occurrence of single nucleotide polymorphisms.</title>
        <authorList>
            <person name="Rupp O."/>
            <person name="Brinkrolf K."/>
            <person name="Buerth C."/>
            <person name="Kunigo M."/>
            <person name="Schneider J."/>
            <person name="Jaenicke S."/>
            <person name="Goesmann A."/>
            <person name="Puehler A."/>
            <person name="Jaeger K.-E."/>
            <person name="Ernst J.F."/>
        </authorList>
    </citation>
    <scope>NUCLEOTIDE SEQUENCE [LARGE SCALE GENOMIC DNA]</scope>
    <source>
        <strain evidence="3">ATCC 18201 / CBS 1600 / BCRC 20928 / JCM 3617 / NBRC 0987 / NRRL Y-1542</strain>
    </source>
</reference>
<accession>A0A0H5C7N8</accession>
<keyword evidence="1" id="KW-0472">Membrane</keyword>
<feature type="transmembrane region" description="Helical" evidence="1">
    <location>
        <begin position="6"/>
        <end position="30"/>
    </location>
</feature>
<evidence type="ECO:0000256" key="1">
    <source>
        <dbReference type="SAM" id="Phobius"/>
    </source>
</evidence>
<dbReference type="EMBL" id="CDQK01000005">
    <property type="protein sequence ID" value="CEP24153.1"/>
    <property type="molecule type" value="Genomic_DNA"/>
</dbReference>
<keyword evidence="1" id="KW-0812">Transmembrane</keyword>
<dbReference type="Proteomes" id="UP000038830">
    <property type="component" value="Unassembled WGS sequence"/>
</dbReference>
<sequence>MLILIILNLNIGSIIHGISIFAIIGGLYFARYFSIPACALCEKMYCISEFVQSTRVRLSTISLR</sequence>
<dbReference type="AlphaFoldDB" id="A0A0H5C7N8"/>
<keyword evidence="1" id="KW-1133">Transmembrane helix</keyword>
<proteinExistence type="predicted"/>
<evidence type="ECO:0000313" key="3">
    <source>
        <dbReference type="Proteomes" id="UP000038830"/>
    </source>
</evidence>